<accession>A0A516GAN0</accession>
<protein>
    <recommendedName>
        <fullName evidence="3">GNAT family N-acetyltransferase</fullName>
    </recommendedName>
</protein>
<dbReference type="Gene3D" id="3.40.630.30">
    <property type="match status" value="1"/>
</dbReference>
<name>A0A516GAN0_9MICO</name>
<dbReference type="KEGG" id="orz:FNH13_09650"/>
<dbReference type="RefSeq" id="WP_143783247.1">
    <property type="nucleotide sequence ID" value="NZ_CP041616.1"/>
</dbReference>
<dbReference type="OrthoDB" id="3780630at2"/>
<evidence type="ECO:0008006" key="3">
    <source>
        <dbReference type="Google" id="ProtNLM"/>
    </source>
</evidence>
<reference evidence="1 2" key="1">
    <citation type="submission" date="2019-07" db="EMBL/GenBank/DDBJ databases">
        <title>complete genome sequencing of Ornithinimicrobium sp. H23M54.</title>
        <authorList>
            <person name="Bae J.-W."/>
            <person name="Lee S.-Y."/>
        </authorList>
    </citation>
    <scope>NUCLEOTIDE SEQUENCE [LARGE SCALE GENOMIC DNA]</scope>
    <source>
        <strain evidence="1 2">H23M54</strain>
    </source>
</reference>
<evidence type="ECO:0000313" key="1">
    <source>
        <dbReference type="EMBL" id="QDO88569.1"/>
    </source>
</evidence>
<organism evidence="1 2">
    <name type="scientific">Ornithinimicrobium ciconiae</name>
    <dbReference type="NCBI Taxonomy" id="2594265"/>
    <lineage>
        <taxon>Bacteria</taxon>
        <taxon>Bacillati</taxon>
        <taxon>Actinomycetota</taxon>
        <taxon>Actinomycetes</taxon>
        <taxon>Micrococcales</taxon>
        <taxon>Ornithinimicrobiaceae</taxon>
        <taxon>Ornithinimicrobium</taxon>
    </lineage>
</organism>
<gene>
    <name evidence="1" type="ORF">FNH13_09650</name>
</gene>
<proteinExistence type="predicted"/>
<sequence>MITVPATSADLDWSVSVLARRREPLVEYAPIFWRAAPDAGASHRAFIESLLTEGGARAYRTTASVLIAAPRGDGWLIDDAFVEGKHWACGDGRDLWAAFAAEGHGSQVRFVCPTYEKDRADFARAVGLAVAESWWLMELPGSGGGESGVNVPLSGADAITVGAPPVYAPPGPILFLPAAADADTALPAAVAKAPELGCAAIVVNQKAGDRDLANSLISHGFRRHCDYYTGIVRSI</sequence>
<dbReference type="EMBL" id="CP041616">
    <property type="protein sequence ID" value="QDO88569.1"/>
    <property type="molecule type" value="Genomic_DNA"/>
</dbReference>
<evidence type="ECO:0000313" key="2">
    <source>
        <dbReference type="Proteomes" id="UP000315395"/>
    </source>
</evidence>
<dbReference type="Proteomes" id="UP000315395">
    <property type="component" value="Chromosome"/>
</dbReference>
<keyword evidence="2" id="KW-1185">Reference proteome</keyword>
<dbReference type="AlphaFoldDB" id="A0A516GAN0"/>